<dbReference type="OrthoDB" id="1467706at2"/>
<gene>
    <name evidence="1" type="ORF">ERX46_02170</name>
</gene>
<dbReference type="Proteomes" id="UP000293952">
    <property type="component" value="Unassembled WGS sequence"/>
</dbReference>
<evidence type="ECO:0000313" key="2">
    <source>
        <dbReference type="Proteomes" id="UP000293952"/>
    </source>
</evidence>
<name>A0A4Q4KS94_9FLAO</name>
<protein>
    <submittedName>
        <fullName evidence="1">Uncharacterized protein</fullName>
    </submittedName>
</protein>
<reference evidence="1 2" key="1">
    <citation type="submission" date="2019-02" db="EMBL/GenBank/DDBJ databases">
        <title>Genome sequence of the sea-ice species Brumimicrobium glaciale.</title>
        <authorList>
            <person name="Bowman J.P."/>
        </authorList>
    </citation>
    <scope>NUCLEOTIDE SEQUENCE [LARGE SCALE GENOMIC DNA]</scope>
    <source>
        <strain evidence="1 2">IC156</strain>
    </source>
</reference>
<dbReference type="RefSeq" id="WP_130092188.1">
    <property type="nucleotide sequence ID" value="NZ_SETE01000001.1"/>
</dbReference>
<accession>A0A4Q4KS94</accession>
<sequence length="125" mass="14387">MKQILLISVLFMFIGCASKTEKLNSGMKPFMTKNFPDANYEVIVTNDLHQLVMNDEGNVMNQDNYEPIAAKTFSEIYKVFLMSSESANTDSKFEILYENESMTWKSDRLTLNELSEIYKSNSKVD</sequence>
<comment type="caution">
    <text evidence="1">The sequence shown here is derived from an EMBL/GenBank/DDBJ whole genome shotgun (WGS) entry which is preliminary data.</text>
</comment>
<dbReference type="EMBL" id="SETE01000001">
    <property type="protein sequence ID" value="RYM35822.1"/>
    <property type="molecule type" value="Genomic_DNA"/>
</dbReference>
<evidence type="ECO:0000313" key="1">
    <source>
        <dbReference type="EMBL" id="RYM35822.1"/>
    </source>
</evidence>
<proteinExistence type="predicted"/>
<organism evidence="1 2">
    <name type="scientific">Brumimicrobium glaciale</name>
    <dbReference type="NCBI Taxonomy" id="200475"/>
    <lineage>
        <taxon>Bacteria</taxon>
        <taxon>Pseudomonadati</taxon>
        <taxon>Bacteroidota</taxon>
        <taxon>Flavobacteriia</taxon>
        <taxon>Flavobacteriales</taxon>
        <taxon>Crocinitomicaceae</taxon>
        <taxon>Brumimicrobium</taxon>
    </lineage>
</organism>
<keyword evidence="2" id="KW-1185">Reference proteome</keyword>
<dbReference type="PROSITE" id="PS51257">
    <property type="entry name" value="PROKAR_LIPOPROTEIN"/>
    <property type="match status" value="1"/>
</dbReference>
<dbReference type="AlphaFoldDB" id="A0A4Q4KS94"/>